<sequence>MIAAVFPLDRWIAGRLGLGGAPLDRAAIEAWQMDCLRQTLDWARGRSAFYRRHLSSLDGAPPRSLADFAEYPFTTAADIQADPLQFLCLSQGDISRVVTLDTSGTTGLPKRIFFTGEDQEVTLGFFEHGLRQMAGPGDKVMILLPGDRPGGVGDLLSRAIRRLDATPVPVGISQDAKAVAELGARNAASLLIGIPVQVLAVARHWRAMGLPRDCLRRVLLCSDNISEAVCAEIAALLDCEIFRDWGMTEMGYGGGVDCIAHDGYHLQEADFLFEVVDPRSGRPLPPEALGEVVFTTLTRRGMPLIRYRTGDLARLVEDPCPCGSALRRLDRIETRKTGLVSLSGGDISMAALDDALFEIPGIADFSASLLREGRSPILRIEVFQRTRAEGRPGLDAMALQSAVMEALDSIPVMRRSSDVAIEVVLRPDMMPVSRGKRMIRLEEGT</sequence>
<reference evidence="3" key="1">
    <citation type="submission" date="2017-12" db="EMBL/GenBank/DDBJ databases">
        <title>Draft genome sequence of Telmatospirillum siberiense 26-4b1T, an acidotolerant peatland alphaproteobacterium potentially involved in sulfur cycling.</title>
        <authorList>
            <person name="Hausmann B."/>
            <person name="Pjevac P."/>
            <person name="Schreck K."/>
            <person name="Herbold C.W."/>
            <person name="Daims H."/>
            <person name="Wagner M."/>
            <person name="Pester M."/>
            <person name="Loy A."/>
        </authorList>
    </citation>
    <scope>NUCLEOTIDE SEQUENCE [LARGE SCALE GENOMIC DNA]</scope>
    <source>
        <strain evidence="3">26-4b1</strain>
    </source>
</reference>
<organism evidence="2 3">
    <name type="scientific">Telmatospirillum siberiense</name>
    <dbReference type="NCBI Taxonomy" id="382514"/>
    <lineage>
        <taxon>Bacteria</taxon>
        <taxon>Pseudomonadati</taxon>
        <taxon>Pseudomonadota</taxon>
        <taxon>Alphaproteobacteria</taxon>
        <taxon>Rhodospirillales</taxon>
        <taxon>Rhodospirillaceae</taxon>
        <taxon>Telmatospirillum</taxon>
    </lineage>
</organism>
<accession>A0A2N3PWZ1</accession>
<comment type="caution">
    <text evidence="2">The sequence shown here is derived from an EMBL/GenBank/DDBJ whole genome shotgun (WGS) entry which is preliminary data.</text>
</comment>
<dbReference type="PANTHER" id="PTHR36932:SF1">
    <property type="entry name" value="CAPSULAR POLYSACCHARIDE BIOSYNTHESIS PROTEIN"/>
    <property type="match status" value="1"/>
</dbReference>
<evidence type="ECO:0000313" key="3">
    <source>
        <dbReference type="Proteomes" id="UP000233293"/>
    </source>
</evidence>
<name>A0A2N3PWZ1_9PROT</name>
<dbReference type="NCBIfam" id="NF045666">
    <property type="entry name" value="DVU1553_fam_AMP"/>
    <property type="match status" value="1"/>
</dbReference>
<dbReference type="RefSeq" id="WP_101250177.1">
    <property type="nucleotide sequence ID" value="NZ_PIUM01000007.1"/>
</dbReference>
<dbReference type="Proteomes" id="UP000233293">
    <property type="component" value="Unassembled WGS sequence"/>
</dbReference>
<dbReference type="SUPFAM" id="SSF56801">
    <property type="entry name" value="Acetyl-CoA synthetase-like"/>
    <property type="match status" value="1"/>
</dbReference>
<gene>
    <name evidence="2" type="ORF">CWS72_08540</name>
</gene>
<dbReference type="OrthoDB" id="580775at2"/>
<dbReference type="InterPro" id="IPR053158">
    <property type="entry name" value="CapK_Type1_Caps_Biosynth"/>
</dbReference>
<dbReference type="EMBL" id="PIUM01000007">
    <property type="protein sequence ID" value="PKU24917.1"/>
    <property type="molecule type" value="Genomic_DNA"/>
</dbReference>
<feature type="domain" description="AMP-dependent synthetase/ligase" evidence="1">
    <location>
        <begin position="102"/>
        <end position="294"/>
    </location>
</feature>
<proteinExistence type="predicted"/>
<dbReference type="AlphaFoldDB" id="A0A2N3PWZ1"/>
<dbReference type="InterPro" id="IPR000873">
    <property type="entry name" value="AMP-dep_synth/lig_dom"/>
</dbReference>
<evidence type="ECO:0000259" key="1">
    <source>
        <dbReference type="Pfam" id="PF00501"/>
    </source>
</evidence>
<dbReference type="Gene3D" id="3.40.50.12780">
    <property type="entry name" value="N-terminal domain of ligase-like"/>
    <property type="match status" value="1"/>
</dbReference>
<keyword evidence="3" id="KW-1185">Reference proteome</keyword>
<evidence type="ECO:0000313" key="2">
    <source>
        <dbReference type="EMBL" id="PKU24917.1"/>
    </source>
</evidence>
<dbReference type="Pfam" id="PF00501">
    <property type="entry name" value="AMP-binding"/>
    <property type="match status" value="1"/>
</dbReference>
<dbReference type="PANTHER" id="PTHR36932">
    <property type="entry name" value="CAPSULAR POLYSACCHARIDE BIOSYNTHESIS PROTEIN"/>
    <property type="match status" value="1"/>
</dbReference>
<dbReference type="InterPro" id="IPR042099">
    <property type="entry name" value="ANL_N_sf"/>
</dbReference>
<protein>
    <submittedName>
        <fullName evidence="2">AMP-dependent synthetase</fullName>
    </submittedName>
</protein>